<dbReference type="Pfam" id="PF01432">
    <property type="entry name" value="Peptidase_M3"/>
    <property type="match status" value="1"/>
</dbReference>
<dbReference type="InterPro" id="IPR045090">
    <property type="entry name" value="Pept_M3A_M3B"/>
</dbReference>
<keyword evidence="13" id="KW-1185">Reference proteome</keyword>
<evidence type="ECO:0000313" key="13">
    <source>
        <dbReference type="Proteomes" id="UP000011087"/>
    </source>
</evidence>
<dbReference type="GO" id="GO:0004222">
    <property type="term" value="F:metalloendopeptidase activity"/>
    <property type="evidence" value="ECO:0007669"/>
    <property type="project" value="InterPro"/>
</dbReference>
<dbReference type="InterPro" id="IPR024077">
    <property type="entry name" value="Neurolysin/TOP_dom2"/>
</dbReference>
<evidence type="ECO:0000313" key="12">
    <source>
        <dbReference type="EnsemblProtists" id="EKX31130"/>
    </source>
</evidence>
<dbReference type="OrthoDB" id="534666at2759"/>
<protein>
    <recommendedName>
        <fullName evidence="10">Peptidase M3A/M3B catalytic domain-containing protein</fullName>
    </recommendedName>
</protein>
<dbReference type="Gene3D" id="1.20.1050.40">
    <property type="entry name" value="Endopeptidase. Chain P, domain 1"/>
    <property type="match status" value="1"/>
</dbReference>
<dbReference type="EnsemblProtists" id="EKX31130">
    <property type="protein sequence ID" value="EKX31130"/>
    <property type="gene ID" value="GUITHDRAFT_166948"/>
</dbReference>
<evidence type="ECO:0000256" key="4">
    <source>
        <dbReference type="ARBA" id="ARBA00022670"/>
    </source>
</evidence>
<gene>
    <name evidence="11" type="ORF">GUITHDRAFT_166948</name>
</gene>
<evidence type="ECO:0000256" key="2">
    <source>
        <dbReference type="ARBA" id="ARBA00006040"/>
    </source>
</evidence>
<evidence type="ECO:0000256" key="5">
    <source>
        <dbReference type="ARBA" id="ARBA00022723"/>
    </source>
</evidence>
<dbReference type="PANTHER" id="PTHR11804:SF84">
    <property type="entry name" value="SACCHAROLYSIN"/>
    <property type="match status" value="1"/>
</dbReference>
<accession>L1I5J4</accession>
<dbReference type="PaxDb" id="55529-EKX31130"/>
<keyword evidence="4 9" id="KW-0645">Protease</keyword>
<keyword evidence="3" id="KW-0963">Cytoplasm</keyword>
<comment type="similarity">
    <text evidence="2 9">Belongs to the peptidase M3 family.</text>
</comment>
<dbReference type="PANTHER" id="PTHR11804">
    <property type="entry name" value="PROTEASE M3 THIMET OLIGOPEPTIDASE-RELATED"/>
    <property type="match status" value="1"/>
</dbReference>
<evidence type="ECO:0000256" key="1">
    <source>
        <dbReference type="ARBA" id="ARBA00004496"/>
    </source>
</evidence>
<dbReference type="InterPro" id="IPR024080">
    <property type="entry name" value="Neurolysin/TOP_N"/>
</dbReference>
<dbReference type="GO" id="GO:0006518">
    <property type="term" value="P:peptide metabolic process"/>
    <property type="evidence" value="ECO:0007669"/>
    <property type="project" value="TreeGrafter"/>
</dbReference>
<dbReference type="GO" id="GO:0006508">
    <property type="term" value="P:proteolysis"/>
    <property type="evidence" value="ECO:0007669"/>
    <property type="project" value="UniProtKB-KW"/>
</dbReference>
<dbReference type="Gene3D" id="3.40.390.10">
    <property type="entry name" value="Collagenase (Catalytic Domain)"/>
    <property type="match status" value="1"/>
</dbReference>
<dbReference type="GO" id="GO:0046872">
    <property type="term" value="F:metal ion binding"/>
    <property type="evidence" value="ECO:0007669"/>
    <property type="project" value="UniProtKB-UniRule"/>
</dbReference>
<dbReference type="KEGG" id="gtt:GUITHDRAFT_166948"/>
<evidence type="ECO:0000259" key="10">
    <source>
        <dbReference type="Pfam" id="PF01432"/>
    </source>
</evidence>
<dbReference type="FunFam" id="1.20.1050.40:FF:000001">
    <property type="entry name" value="Thimet oligopeptidase 1"/>
    <property type="match status" value="1"/>
</dbReference>
<dbReference type="AlphaFoldDB" id="L1I5J4"/>
<keyword evidence="5 9" id="KW-0479">Metal-binding</keyword>
<reference evidence="12" key="3">
    <citation type="submission" date="2016-03" db="UniProtKB">
        <authorList>
            <consortium name="EnsemblProtists"/>
        </authorList>
    </citation>
    <scope>IDENTIFICATION</scope>
</reference>
<dbReference type="EMBL" id="JH993352">
    <property type="protein sequence ID" value="EKX31130.1"/>
    <property type="molecule type" value="Genomic_DNA"/>
</dbReference>
<dbReference type="GeneID" id="17287852"/>
<reference evidence="11 13" key="1">
    <citation type="journal article" date="2012" name="Nature">
        <title>Algal genomes reveal evolutionary mosaicism and the fate of nucleomorphs.</title>
        <authorList>
            <consortium name="DOE Joint Genome Institute"/>
            <person name="Curtis B.A."/>
            <person name="Tanifuji G."/>
            <person name="Burki F."/>
            <person name="Gruber A."/>
            <person name="Irimia M."/>
            <person name="Maruyama S."/>
            <person name="Arias M.C."/>
            <person name="Ball S.G."/>
            <person name="Gile G.H."/>
            <person name="Hirakawa Y."/>
            <person name="Hopkins J.F."/>
            <person name="Kuo A."/>
            <person name="Rensing S.A."/>
            <person name="Schmutz J."/>
            <person name="Symeonidi A."/>
            <person name="Elias M."/>
            <person name="Eveleigh R.J."/>
            <person name="Herman E.K."/>
            <person name="Klute M.J."/>
            <person name="Nakayama T."/>
            <person name="Obornik M."/>
            <person name="Reyes-Prieto A."/>
            <person name="Armbrust E.V."/>
            <person name="Aves S.J."/>
            <person name="Beiko R.G."/>
            <person name="Coutinho P."/>
            <person name="Dacks J.B."/>
            <person name="Durnford D.G."/>
            <person name="Fast N.M."/>
            <person name="Green B.R."/>
            <person name="Grisdale C.J."/>
            <person name="Hempel F."/>
            <person name="Henrissat B."/>
            <person name="Hoppner M.P."/>
            <person name="Ishida K."/>
            <person name="Kim E."/>
            <person name="Koreny L."/>
            <person name="Kroth P.G."/>
            <person name="Liu Y."/>
            <person name="Malik S.B."/>
            <person name="Maier U.G."/>
            <person name="McRose D."/>
            <person name="Mock T."/>
            <person name="Neilson J.A."/>
            <person name="Onodera N.T."/>
            <person name="Poole A.M."/>
            <person name="Pritham E.J."/>
            <person name="Richards T.A."/>
            <person name="Rocap G."/>
            <person name="Roy S.W."/>
            <person name="Sarai C."/>
            <person name="Schaack S."/>
            <person name="Shirato S."/>
            <person name="Slamovits C.H."/>
            <person name="Spencer D.F."/>
            <person name="Suzuki S."/>
            <person name="Worden A.Z."/>
            <person name="Zauner S."/>
            <person name="Barry K."/>
            <person name="Bell C."/>
            <person name="Bharti A.K."/>
            <person name="Crow J.A."/>
            <person name="Grimwood J."/>
            <person name="Kramer R."/>
            <person name="Lindquist E."/>
            <person name="Lucas S."/>
            <person name="Salamov A."/>
            <person name="McFadden G.I."/>
            <person name="Lane C.E."/>
            <person name="Keeling P.J."/>
            <person name="Gray M.W."/>
            <person name="Grigoriev I.V."/>
            <person name="Archibald J.M."/>
        </authorList>
    </citation>
    <scope>NUCLEOTIDE SEQUENCE</scope>
    <source>
        <strain evidence="11 13">CCMP2712</strain>
    </source>
</reference>
<dbReference type="HOGENOM" id="CLU_001805_1_2_1"/>
<feature type="domain" description="Peptidase M3A/M3B catalytic" evidence="10">
    <location>
        <begin position="228"/>
        <end position="401"/>
    </location>
</feature>
<dbReference type="STRING" id="905079.L1I5J4"/>
<dbReference type="GO" id="GO:0005737">
    <property type="term" value="C:cytoplasm"/>
    <property type="evidence" value="ECO:0007669"/>
    <property type="project" value="UniProtKB-SubCell"/>
</dbReference>
<evidence type="ECO:0000256" key="9">
    <source>
        <dbReference type="RuleBase" id="RU003435"/>
    </source>
</evidence>
<keyword evidence="8 9" id="KW-0482">Metalloprotease</keyword>
<comment type="subcellular location">
    <subcellularLocation>
        <location evidence="1">Cytoplasm</location>
    </subcellularLocation>
</comment>
<keyword evidence="7 9" id="KW-0862">Zinc</keyword>
<dbReference type="Gene3D" id="1.10.1370.10">
    <property type="entry name" value="Neurolysin, domain 3"/>
    <property type="match status" value="1"/>
</dbReference>
<dbReference type="RefSeq" id="XP_005818110.1">
    <property type="nucleotide sequence ID" value="XM_005818053.1"/>
</dbReference>
<name>L1I5J4_GUITC</name>
<proteinExistence type="inferred from homology"/>
<dbReference type="SUPFAM" id="SSF55486">
    <property type="entry name" value="Metalloproteases ('zincins'), catalytic domain"/>
    <property type="match status" value="1"/>
</dbReference>
<reference evidence="13" key="2">
    <citation type="submission" date="2012-11" db="EMBL/GenBank/DDBJ databases">
        <authorList>
            <person name="Kuo A."/>
            <person name="Curtis B.A."/>
            <person name="Tanifuji G."/>
            <person name="Burki F."/>
            <person name="Gruber A."/>
            <person name="Irimia M."/>
            <person name="Maruyama S."/>
            <person name="Arias M.C."/>
            <person name="Ball S.G."/>
            <person name="Gile G.H."/>
            <person name="Hirakawa Y."/>
            <person name="Hopkins J.F."/>
            <person name="Rensing S.A."/>
            <person name="Schmutz J."/>
            <person name="Symeonidi A."/>
            <person name="Elias M."/>
            <person name="Eveleigh R.J."/>
            <person name="Herman E.K."/>
            <person name="Klute M.J."/>
            <person name="Nakayama T."/>
            <person name="Obornik M."/>
            <person name="Reyes-Prieto A."/>
            <person name="Armbrust E.V."/>
            <person name="Aves S.J."/>
            <person name="Beiko R.G."/>
            <person name="Coutinho P."/>
            <person name="Dacks J.B."/>
            <person name="Durnford D.G."/>
            <person name="Fast N.M."/>
            <person name="Green B.R."/>
            <person name="Grisdale C."/>
            <person name="Hempe F."/>
            <person name="Henrissat B."/>
            <person name="Hoppner M.P."/>
            <person name="Ishida K.-I."/>
            <person name="Kim E."/>
            <person name="Koreny L."/>
            <person name="Kroth P.G."/>
            <person name="Liu Y."/>
            <person name="Malik S.-B."/>
            <person name="Maier U.G."/>
            <person name="McRose D."/>
            <person name="Mock T."/>
            <person name="Neilson J.A."/>
            <person name="Onodera N.T."/>
            <person name="Poole A.M."/>
            <person name="Pritham E.J."/>
            <person name="Richards T.A."/>
            <person name="Rocap G."/>
            <person name="Roy S.W."/>
            <person name="Sarai C."/>
            <person name="Schaack S."/>
            <person name="Shirato S."/>
            <person name="Slamovits C.H."/>
            <person name="Spencer D.F."/>
            <person name="Suzuki S."/>
            <person name="Worden A.Z."/>
            <person name="Zauner S."/>
            <person name="Barry K."/>
            <person name="Bell C."/>
            <person name="Bharti A.K."/>
            <person name="Crow J.A."/>
            <person name="Grimwood J."/>
            <person name="Kramer R."/>
            <person name="Lindquist E."/>
            <person name="Lucas S."/>
            <person name="Salamov A."/>
            <person name="McFadden G.I."/>
            <person name="Lane C.E."/>
            <person name="Keeling P.J."/>
            <person name="Gray M.W."/>
            <person name="Grigoriev I.V."/>
            <person name="Archibald J.M."/>
        </authorList>
    </citation>
    <scope>NUCLEOTIDE SEQUENCE</scope>
    <source>
        <strain evidence="13">CCMP2712</strain>
    </source>
</reference>
<keyword evidence="6 9" id="KW-0378">Hydrolase</keyword>
<sequence>MEDGGENSLRLVAGANMCSKENKVRFDLTTDEIKSLSEEIKRKMTEVGDQVVNVEGRRTFENTIAPLAKMDLELSPMSSSCDFAMHVSSDAKIREASQEADEDLRKFSVDFYMREDLYKAVMAYEEERRKSGEKLGHEAQRYVDRLILDFKRDGLHLDPAKRERITELKKQLSEKEVQFQKNLNEDTAKLSFSLSELEGLSDDYLSSLESAEDGKKFVSLKYPELFPAMKKCKVEATRRALDSLRSVQCQEVNTPLLEDALQLRSELAELLGYESHAAYILELRMAKTTAAVQEMYDKLIPRLIPPAREELGKLLKLKEEEKKGRKEEFDGKINSWDFQYYHTLLAEKEFSVNEDVICEYFPLNVVKQGLIDAYQQILGLTFTQVENPQKLWHPDVEMFEVSLGL</sequence>
<evidence type="ECO:0000256" key="6">
    <source>
        <dbReference type="ARBA" id="ARBA00022801"/>
    </source>
</evidence>
<dbReference type="InterPro" id="IPR024079">
    <property type="entry name" value="MetalloPept_cat_dom_sf"/>
</dbReference>
<evidence type="ECO:0000256" key="3">
    <source>
        <dbReference type="ARBA" id="ARBA00022490"/>
    </source>
</evidence>
<dbReference type="Proteomes" id="UP000011087">
    <property type="component" value="Unassembled WGS sequence"/>
</dbReference>
<dbReference type="OMA" id="KSAWHED"/>
<dbReference type="eggNOG" id="KOG2089">
    <property type="taxonomic scope" value="Eukaryota"/>
</dbReference>
<organism evidence="11">
    <name type="scientific">Guillardia theta (strain CCMP2712)</name>
    <name type="common">Cryptophyte</name>
    <dbReference type="NCBI Taxonomy" id="905079"/>
    <lineage>
        <taxon>Eukaryota</taxon>
        <taxon>Cryptophyceae</taxon>
        <taxon>Pyrenomonadales</taxon>
        <taxon>Geminigeraceae</taxon>
        <taxon>Guillardia</taxon>
    </lineage>
</organism>
<evidence type="ECO:0000313" key="11">
    <source>
        <dbReference type="EMBL" id="EKX31130.1"/>
    </source>
</evidence>
<dbReference type="InterPro" id="IPR001567">
    <property type="entry name" value="Pept_M3A_M3B_dom"/>
</dbReference>
<evidence type="ECO:0000256" key="7">
    <source>
        <dbReference type="ARBA" id="ARBA00022833"/>
    </source>
</evidence>
<evidence type="ECO:0000256" key="8">
    <source>
        <dbReference type="ARBA" id="ARBA00023049"/>
    </source>
</evidence>
<comment type="cofactor">
    <cofactor evidence="9">
        <name>Zn(2+)</name>
        <dbReference type="ChEBI" id="CHEBI:29105"/>
    </cofactor>
    <text evidence="9">Binds 1 zinc ion.</text>
</comment>